<dbReference type="RefSeq" id="WP_309389478.1">
    <property type="nucleotide sequence ID" value="NZ_JADBEO010000008.1"/>
</dbReference>
<evidence type="ECO:0000256" key="1">
    <source>
        <dbReference type="SAM" id="SignalP"/>
    </source>
</evidence>
<feature type="signal peptide" evidence="1">
    <location>
        <begin position="1"/>
        <end position="29"/>
    </location>
</feature>
<dbReference type="Pfam" id="PF09084">
    <property type="entry name" value="NMT1"/>
    <property type="match status" value="1"/>
</dbReference>
<dbReference type="PANTHER" id="PTHR31528:SF3">
    <property type="entry name" value="THIAMINE BIOSYNTHESIS PROTEIN HI_0357-RELATED"/>
    <property type="match status" value="1"/>
</dbReference>
<evidence type="ECO:0000313" key="4">
    <source>
        <dbReference type="Proteomes" id="UP001181622"/>
    </source>
</evidence>
<keyword evidence="4" id="KW-1185">Reference proteome</keyword>
<dbReference type="InterPro" id="IPR027939">
    <property type="entry name" value="NMT1/THI5"/>
</dbReference>
<feature type="domain" description="SsuA/THI5-like" evidence="2">
    <location>
        <begin position="44"/>
        <end position="245"/>
    </location>
</feature>
<dbReference type="Proteomes" id="UP001181622">
    <property type="component" value="Unassembled WGS sequence"/>
</dbReference>
<dbReference type="Gene3D" id="3.40.190.10">
    <property type="entry name" value="Periplasmic binding protein-like II"/>
    <property type="match status" value="2"/>
</dbReference>
<sequence>MTSASLHRRLGFGLAAAIFATVAATPAFALTKVKYGLNWVPEGEHCGFFQAKGKGYYEAAGLDVTLVPGNPNVNLPLLVASGEIDLGMGSSFTTLNLVNRGVKARTVAAFFQKDPQTLVAHPDQGIATLDDMKGKPIMVGQFSRSEYWQFLKASKGFDDSQLRPFSYTAGPFLADKKAIQQGYITEDAMMLGKELPKPPVSILLADYGYDNYATTVFATEKYIAANKATVQAFVDASKKGWADCMSGDFGPAMKGVLEIVPTGGEELFKFKIDQMKSRGLVDGGDAAKLGLGAMTDVRWKAFFDVMTKAGVYPASLDYKQAYTLDFLGAK</sequence>
<dbReference type="PANTHER" id="PTHR31528">
    <property type="entry name" value="4-AMINO-5-HYDROXYMETHYL-2-METHYLPYRIMIDINE PHOSPHATE SYNTHASE THI11-RELATED"/>
    <property type="match status" value="1"/>
</dbReference>
<reference evidence="3" key="1">
    <citation type="submission" date="2020-10" db="EMBL/GenBank/DDBJ databases">
        <authorList>
            <person name="Abbas A."/>
            <person name="Razzaq R."/>
            <person name="Waqas M."/>
            <person name="Abbas N."/>
            <person name="Nielsen T.K."/>
            <person name="Hansen L.H."/>
            <person name="Hussain S."/>
            <person name="Shahid M."/>
        </authorList>
    </citation>
    <scope>NUCLEOTIDE SEQUENCE</scope>
    <source>
        <strain evidence="3">S14</strain>
    </source>
</reference>
<evidence type="ECO:0000259" key="2">
    <source>
        <dbReference type="Pfam" id="PF09084"/>
    </source>
</evidence>
<proteinExistence type="predicted"/>
<comment type="caution">
    <text evidence="3">The sequence shown here is derived from an EMBL/GenBank/DDBJ whole genome shotgun (WGS) entry which is preliminary data.</text>
</comment>
<gene>
    <name evidence="3" type="ORF">IHQ68_05120</name>
</gene>
<dbReference type="InterPro" id="IPR015168">
    <property type="entry name" value="SsuA/THI5"/>
</dbReference>
<dbReference type="SUPFAM" id="SSF53850">
    <property type="entry name" value="Periplasmic binding protein-like II"/>
    <property type="match status" value="1"/>
</dbReference>
<feature type="chain" id="PRO_5046353002" evidence="1">
    <location>
        <begin position="30"/>
        <end position="330"/>
    </location>
</feature>
<protein>
    <submittedName>
        <fullName evidence="3">ABC transporter substrate-binding protein</fullName>
    </submittedName>
</protein>
<accession>A0ABU1DD08</accession>
<name>A0ABU1DD08_9HYPH</name>
<organism evidence="3 4">
    <name type="scientific">Chelatococcus sambhunathii</name>
    <dbReference type="NCBI Taxonomy" id="363953"/>
    <lineage>
        <taxon>Bacteria</taxon>
        <taxon>Pseudomonadati</taxon>
        <taxon>Pseudomonadota</taxon>
        <taxon>Alphaproteobacteria</taxon>
        <taxon>Hyphomicrobiales</taxon>
        <taxon>Chelatococcaceae</taxon>
        <taxon>Chelatococcus</taxon>
    </lineage>
</organism>
<evidence type="ECO:0000313" key="3">
    <source>
        <dbReference type="EMBL" id="MDR4306000.1"/>
    </source>
</evidence>
<keyword evidence="1" id="KW-0732">Signal</keyword>
<dbReference type="EMBL" id="JADBEO010000008">
    <property type="protein sequence ID" value="MDR4306000.1"/>
    <property type="molecule type" value="Genomic_DNA"/>
</dbReference>